<evidence type="ECO:0000313" key="2">
    <source>
        <dbReference type="Proteomes" id="UP000015104"/>
    </source>
</evidence>
<reference evidence="2" key="1">
    <citation type="submission" date="2011-08" db="EMBL/GenBank/DDBJ databases">
        <authorList>
            <person name="Rombauts S."/>
        </authorList>
    </citation>
    <scope>NUCLEOTIDE SEQUENCE</scope>
    <source>
        <strain evidence="2">London</strain>
    </source>
</reference>
<dbReference type="HOGENOM" id="CLU_3406795_0_0_1"/>
<dbReference type="Proteomes" id="UP000015104">
    <property type="component" value="Unassembled WGS sequence"/>
</dbReference>
<sequence>MEIDQIISAIQSSLDSPTLDTDYTSKFAQL</sequence>
<organism evidence="1 2">
    <name type="scientific">Tetranychus urticae</name>
    <name type="common">Two-spotted spider mite</name>
    <dbReference type="NCBI Taxonomy" id="32264"/>
    <lineage>
        <taxon>Eukaryota</taxon>
        <taxon>Metazoa</taxon>
        <taxon>Ecdysozoa</taxon>
        <taxon>Arthropoda</taxon>
        <taxon>Chelicerata</taxon>
        <taxon>Arachnida</taxon>
        <taxon>Acari</taxon>
        <taxon>Acariformes</taxon>
        <taxon>Trombidiformes</taxon>
        <taxon>Prostigmata</taxon>
        <taxon>Eleutherengona</taxon>
        <taxon>Raphignathae</taxon>
        <taxon>Tetranychoidea</taxon>
        <taxon>Tetranychidae</taxon>
        <taxon>Tetranychus</taxon>
    </lineage>
</organism>
<reference evidence="1" key="2">
    <citation type="submission" date="2015-06" db="UniProtKB">
        <authorList>
            <consortium name="EnsemblMetazoa"/>
        </authorList>
    </citation>
    <scope>IDENTIFICATION</scope>
</reference>
<accession>T1KHT8</accession>
<evidence type="ECO:0000313" key="1">
    <source>
        <dbReference type="EnsemblMetazoa" id="tetur11g05580.1"/>
    </source>
</evidence>
<keyword evidence="2" id="KW-1185">Reference proteome</keyword>
<protein>
    <submittedName>
        <fullName evidence="1">Uncharacterized protein</fullName>
    </submittedName>
</protein>
<dbReference type="EMBL" id="CAEY01000080">
    <property type="status" value="NOT_ANNOTATED_CDS"/>
    <property type="molecule type" value="Genomic_DNA"/>
</dbReference>
<proteinExistence type="predicted"/>
<name>T1KHT8_TETUR</name>
<dbReference type="AlphaFoldDB" id="T1KHT8"/>
<dbReference type="EnsemblMetazoa" id="tetur11g05580.1">
    <property type="protein sequence ID" value="tetur11g05580.1"/>
    <property type="gene ID" value="tetur11g05580"/>
</dbReference>